<keyword evidence="5 6" id="KW-0472">Membrane</keyword>
<keyword evidence="3" id="KW-0328">Glycosyltransferase</keyword>
<dbReference type="RefSeq" id="WP_345326078.1">
    <property type="nucleotide sequence ID" value="NZ_BAABGA010000064.1"/>
</dbReference>
<keyword evidence="9" id="KW-1185">Reference proteome</keyword>
<evidence type="ECO:0000256" key="1">
    <source>
        <dbReference type="ARBA" id="ARBA00004236"/>
    </source>
</evidence>
<organism evidence="8 9">
    <name type="scientific">Novipirellula rosea</name>
    <dbReference type="NCBI Taxonomy" id="1031540"/>
    <lineage>
        <taxon>Bacteria</taxon>
        <taxon>Pseudomonadati</taxon>
        <taxon>Planctomycetota</taxon>
        <taxon>Planctomycetia</taxon>
        <taxon>Pirellulales</taxon>
        <taxon>Pirellulaceae</taxon>
        <taxon>Novipirellula</taxon>
    </lineage>
</organism>
<name>A0ABP8N866_9BACT</name>
<feature type="domain" description="Glycosyltransferase 2-like" evidence="7">
    <location>
        <begin position="12"/>
        <end position="126"/>
    </location>
</feature>
<reference evidence="9" key="1">
    <citation type="journal article" date="2019" name="Int. J. Syst. Evol. Microbiol.">
        <title>The Global Catalogue of Microorganisms (GCM) 10K type strain sequencing project: providing services to taxonomists for standard genome sequencing and annotation.</title>
        <authorList>
            <consortium name="The Broad Institute Genomics Platform"/>
            <consortium name="The Broad Institute Genome Sequencing Center for Infectious Disease"/>
            <person name="Wu L."/>
            <person name="Ma J."/>
        </authorList>
    </citation>
    <scope>NUCLEOTIDE SEQUENCE [LARGE SCALE GENOMIC DNA]</scope>
    <source>
        <strain evidence="9">JCM 17759</strain>
    </source>
</reference>
<keyword evidence="6" id="KW-0812">Transmembrane</keyword>
<proteinExistence type="predicted"/>
<dbReference type="EMBL" id="BAABGA010000064">
    <property type="protein sequence ID" value="GAA4462864.1"/>
    <property type="molecule type" value="Genomic_DNA"/>
</dbReference>
<evidence type="ECO:0000256" key="3">
    <source>
        <dbReference type="ARBA" id="ARBA00022676"/>
    </source>
</evidence>
<keyword evidence="4" id="KW-0808">Transferase</keyword>
<feature type="transmembrane region" description="Helical" evidence="6">
    <location>
        <begin position="261"/>
        <end position="278"/>
    </location>
</feature>
<accession>A0ABP8N866</accession>
<dbReference type="Proteomes" id="UP001500840">
    <property type="component" value="Unassembled WGS sequence"/>
</dbReference>
<keyword evidence="6" id="KW-1133">Transmembrane helix</keyword>
<keyword evidence="2" id="KW-1003">Cell membrane</keyword>
<evidence type="ECO:0000313" key="9">
    <source>
        <dbReference type="Proteomes" id="UP001500840"/>
    </source>
</evidence>
<comment type="subcellular location">
    <subcellularLocation>
        <location evidence="1">Cell membrane</location>
    </subcellularLocation>
</comment>
<evidence type="ECO:0000313" key="8">
    <source>
        <dbReference type="EMBL" id="GAA4462864.1"/>
    </source>
</evidence>
<dbReference type="Gene3D" id="3.90.550.10">
    <property type="entry name" value="Spore Coat Polysaccharide Biosynthesis Protein SpsA, Chain A"/>
    <property type="match status" value="1"/>
</dbReference>
<protein>
    <recommendedName>
        <fullName evidence="7">Glycosyltransferase 2-like domain-containing protein</fullName>
    </recommendedName>
</protein>
<sequence length="329" mass="37072">MFSDIGVVAIGRNEGIRLEACLRSALRDSPHVVYVDSGSDDNSVEVAIQLGADVVHLDHNLPFSAARGRNAGFERLIEKVPNLQFVQFVDGDCEIAEGWIEVGRRSLKEHPELAAVCGRRRERYPDASVFNRLCDIEWNTPIGETRACGGDAIVRCDVLQAVGGYNEQVIAAEDDEVCVRIRQLGWKLRRIDHEMTRHDADMHRLSQWWRRSVRCGHGFAQGFAMHGRPPERHFVKPFRSVLFWGGLLPLVAILLCWPTRFLSLGVLMLAYGLLWAKVTRTCRRRGLPASVAMIYAASCVGGKIPEFIGACKYGWRRLTRATTQIIEYK</sequence>
<dbReference type="SUPFAM" id="SSF53448">
    <property type="entry name" value="Nucleotide-diphospho-sugar transferases"/>
    <property type="match status" value="1"/>
</dbReference>
<dbReference type="PANTHER" id="PTHR43646:SF2">
    <property type="entry name" value="GLYCOSYLTRANSFERASE 2-LIKE DOMAIN-CONTAINING PROTEIN"/>
    <property type="match status" value="1"/>
</dbReference>
<gene>
    <name evidence="8" type="ORF">GCM10023156_47280</name>
</gene>
<evidence type="ECO:0000256" key="4">
    <source>
        <dbReference type="ARBA" id="ARBA00022679"/>
    </source>
</evidence>
<dbReference type="Pfam" id="PF00535">
    <property type="entry name" value="Glycos_transf_2"/>
    <property type="match status" value="1"/>
</dbReference>
<evidence type="ECO:0000256" key="2">
    <source>
        <dbReference type="ARBA" id="ARBA00022475"/>
    </source>
</evidence>
<dbReference type="PANTHER" id="PTHR43646">
    <property type="entry name" value="GLYCOSYLTRANSFERASE"/>
    <property type="match status" value="1"/>
</dbReference>
<dbReference type="InterPro" id="IPR029044">
    <property type="entry name" value="Nucleotide-diphossugar_trans"/>
</dbReference>
<comment type="caution">
    <text evidence="8">The sequence shown here is derived from an EMBL/GenBank/DDBJ whole genome shotgun (WGS) entry which is preliminary data.</text>
</comment>
<dbReference type="InterPro" id="IPR001173">
    <property type="entry name" value="Glyco_trans_2-like"/>
</dbReference>
<evidence type="ECO:0000256" key="6">
    <source>
        <dbReference type="SAM" id="Phobius"/>
    </source>
</evidence>
<evidence type="ECO:0000256" key="5">
    <source>
        <dbReference type="ARBA" id="ARBA00023136"/>
    </source>
</evidence>
<evidence type="ECO:0000259" key="7">
    <source>
        <dbReference type="Pfam" id="PF00535"/>
    </source>
</evidence>